<evidence type="ECO:0000313" key="1">
    <source>
        <dbReference type="EMBL" id="SVD61349.1"/>
    </source>
</evidence>
<feature type="non-terminal residue" evidence="1">
    <location>
        <position position="275"/>
    </location>
</feature>
<proteinExistence type="predicted"/>
<feature type="non-terminal residue" evidence="1">
    <location>
        <position position="1"/>
    </location>
</feature>
<gene>
    <name evidence="1" type="ORF">METZ01_LOCUS414203</name>
</gene>
<sequence length="275" mass="30873">LLEIESNHIDILHLASAVSHLTNGNRSKAEVFVHEIEPFNLPERYFNIYDDILKSVAQDKPFLRKIGIILPLTGEMEAKGNRFLNGIQAGFLTQTELDYSLLIYDNESSLMGTIQNLKDISRYSNIPIIIGPLSSQFTLATVSSKFAEGKNLILPYFNTEGLIEISPNAIQLESGLPLKGKLAAKYMTEILGLDSIAIVAPTTPEGRQCVDAFLQVLDHKEINPILVEWYSPESRNMKRQFSALRKRAWELIPEDDEFAPFLGMDIDSLNAMFSI</sequence>
<name>A0A382WRU5_9ZZZZ</name>
<dbReference type="EMBL" id="UINC01161896">
    <property type="protein sequence ID" value="SVD61349.1"/>
    <property type="molecule type" value="Genomic_DNA"/>
</dbReference>
<dbReference type="Gene3D" id="3.40.50.2300">
    <property type="match status" value="2"/>
</dbReference>
<organism evidence="1">
    <name type="scientific">marine metagenome</name>
    <dbReference type="NCBI Taxonomy" id="408172"/>
    <lineage>
        <taxon>unclassified sequences</taxon>
        <taxon>metagenomes</taxon>
        <taxon>ecological metagenomes</taxon>
    </lineage>
</organism>
<reference evidence="1" key="1">
    <citation type="submission" date="2018-05" db="EMBL/GenBank/DDBJ databases">
        <authorList>
            <person name="Lanie J.A."/>
            <person name="Ng W.-L."/>
            <person name="Kazmierczak K.M."/>
            <person name="Andrzejewski T.M."/>
            <person name="Davidsen T.M."/>
            <person name="Wayne K.J."/>
            <person name="Tettelin H."/>
            <person name="Glass J.I."/>
            <person name="Rusch D."/>
            <person name="Podicherti R."/>
            <person name="Tsui H.-C.T."/>
            <person name="Winkler M.E."/>
        </authorList>
    </citation>
    <scope>NUCLEOTIDE SEQUENCE</scope>
</reference>
<protein>
    <submittedName>
        <fullName evidence="1">Uncharacterized protein</fullName>
    </submittedName>
</protein>
<dbReference type="AlphaFoldDB" id="A0A382WRU5"/>
<dbReference type="SUPFAM" id="SSF53822">
    <property type="entry name" value="Periplasmic binding protein-like I"/>
    <property type="match status" value="1"/>
</dbReference>
<accession>A0A382WRU5</accession>
<dbReference type="InterPro" id="IPR028082">
    <property type="entry name" value="Peripla_BP_I"/>
</dbReference>